<dbReference type="STRING" id="379508.A5DSI0"/>
<dbReference type="Gene3D" id="3.40.50.200">
    <property type="entry name" value="Peptidase S8/S53 domain"/>
    <property type="match status" value="1"/>
</dbReference>
<feature type="transmembrane region" description="Helical" evidence="16">
    <location>
        <begin position="773"/>
        <end position="792"/>
    </location>
</feature>
<evidence type="ECO:0000256" key="1">
    <source>
        <dbReference type="ARBA" id="ARBA00004370"/>
    </source>
</evidence>
<name>A5DSI0_LODEL</name>
<evidence type="ECO:0000259" key="18">
    <source>
        <dbReference type="PROSITE" id="PS51829"/>
    </source>
</evidence>
<dbReference type="HOGENOM" id="CLU_002976_2_1_1"/>
<dbReference type="InterPro" id="IPR002884">
    <property type="entry name" value="P_dom"/>
</dbReference>
<keyword evidence="20" id="KW-1185">Reference proteome</keyword>
<keyword evidence="6 14" id="KW-0378">Hydrolase</keyword>
<dbReference type="VEuPathDB" id="FungiDB:LELG_00316"/>
<feature type="compositionally biased region" description="Basic and acidic residues" evidence="15">
    <location>
        <begin position="927"/>
        <end position="936"/>
    </location>
</feature>
<dbReference type="InterPro" id="IPR015500">
    <property type="entry name" value="Peptidase_S8_subtilisin-rel"/>
</dbReference>
<dbReference type="PROSITE" id="PS51829">
    <property type="entry name" value="P_HOMO_B"/>
    <property type="match status" value="1"/>
</dbReference>
<evidence type="ECO:0000313" key="19">
    <source>
        <dbReference type="EMBL" id="EDK42138.1"/>
    </source>
</evidence>
<dbReference type="GO" id="GO:0004252">
    <property type="term" value="F:serine-type endopeptidase activity"/>
    <property type="evidence" value="ECO:0007669"/>
    <property type="project" value="UniProtKB-UniRule"/>
</dbReference>
<evidence type="ECO:0000256" key="17">
    <source>
        <dbReference type="SAM" id="SignalP"/>
    </source>
</evidence>
<feature type="compositionally biased region" description="Basic and acidic residues" evidence="15">
    <location>
        <begin position="950"/>
        <end position="963"/>
    </location>
</feature>
<feature type="region of interest" description="Disordered" evidence="15">
    <location>
        <begin position="674"/>
        <end position="768"/>
    </location>
</feature>
<evidence type="ECO:0000256" key="8">
    <source>
        <dbReference type="ARBA" id="ARBA00022837"/>
    </source>
</evidence>
<dbReference type="PROSITE" id="PS51892">
    <property type="entry name" value="SUBTILASE"/>
    <property type="match status" value="1"/>
</dbReference>
<evidence type="ECO:0000256" key="5">
    <source>
        <dbReference type="ARBA" id="ARBA00022729"/>
    </source>
</evidence>
<feature type="region of interest" description="Disordered" evidence="15">
    <location>
        <begin position="794"/>
        <end position="963"/>
    </location>
</feature>
<keyword evidence="12" id="KW-0325">Glycoprotein</keyword>
<dbReference type="PROSITE" id="PS00137">
    <property type="entry name" value="SUBTILASE_HIS"/>
    <property type="match status" value="1"/>
</dbReference>
<dbReference type="Pfam" id="PF00082">
    <property type="entry name" value="Peptidase_S8"/>
    <property type="match status" value="1"/>
</dbReference>
<keyword evidence="4 16" id="KW-0812">Transmembrane</keyword>
<dbReference type="GO" id="GO:0000139">
    <property type="term" value="C:Golgi membrane"/>
    <property type="evidence" value="ECO:0007669"/>
    <property type="project" value="TreeGrafter"/>
</dbReference>
<feature type="compositionally biased region" description="Basic and acidic residues" evidence="15">
    <location>
        <begin position="862"/>
        <end position="880"/>
    </location>
</feature>
<dbReference type="eggNOG" id="KOG3525">
    <property type="taxonomic scope" value="Eukaryota"/>
</dbReference>
<feature type="compositionally biased region" description="Basic and acidic residues" evidence="15">
    <location>
        <begin position="674"/>
        <end position="685"/>
    </location>
</feature>
<evidence type="ECO:0000256" key="12">
    <source>
        <dbReference type="ARBA" id="ARBA00023180"/>
    </source>
</evidence>
<feature type="compositionally biased region" description="Basic and acidic residues" evidence="15">
    <location>
        <begin position="835"/>
        <end position="852"/>
    </location>
</feature>
<feature type="compositionally biased region" description="Low complexity" evidence="15">
    <location>
        <begin position="146"/>
        <end position="155"/>
    </location>
</feature>
<dbReference type="CDD" id="cd04059">
    <property type="entry name" value="Peptidases_S8_Protein_convertases_Kexins_Furin-like"/>
    <property type="match status" value="1"/>
</dbReference>
<dbReference type="InterPro" id="IPR036852">
    <property type="entry name" value="Peptidase_S8/S53_dom_sf"/>
</dbReference>
<feature type="active site" description="Charge relay system" evidence="13 14">
    <location>
        <position position="251"/>
    </location>
</feature>
<feature type="chain" id="PRO_5002680273" evidence="17">
    <location>
        <begin position="21"/>
        <end position="963"/>
    </location>
</feature>
<dbReference type="PRINTS" id="PR00723">
    <property type="entry name" value="SUBTILISIN"/>
</dbReference>
<dbReference type="OMA" id="AYEFDII"/>
<proteinExistence type="inferred from homology"/>
<feature type="active site" description="Charge relay system" evidence="13 14">
    <location>
        <position position="422"/>
    </location>
</feature>
<dbReference type="EMBL" id="CH981524">
    <property type="protein sequence ID" value="EDK42138.1"/>
    <property type="molecule type" value="Genomic_DNA"/>
</dbReference>
<reference evidence="19 20" key="1">
    <citation type="journal article" date="2009" name="Nature">
        <title>Evolution of pathogenicity and sexual reproduction in eight Candida genomes.</title>
        <authorList>
            <person name="Butler G."/>
            <person name="Rasmussen M.D."/>
            <person name="Lin M.F."/>
            <person name="Santos M.A."/>
            <person name="Sakthikumar S."/>
            <person name="Munro C.A."/>
            <person name="Rheinbay E."/>
            <person name="Grabherr M."/>
            <person name="Forche A."/>
            <person name="Reedy J.L."/>
            <person name="Agrafioti I."/>
            <person name="Arnaud M.B."/>
            <person name="Bates S."/>
            <person name="Brown A.J."/>
            <person name="Brunke S."/>
            <person name="Costanzo M.C."/>
            <person name="Fitzpatrick D.A."/>
            <person name="de Groot P.W."/>
            <person name="Harris D."/>
            <person name="Hoyer L.L."/>
            <person name="Hube B."/>
            <person name="Klis F.M."/>
            <person name="Kodira C."/>
            <person name="Lennard N."/>
            <person name="Logue M.E."/>
            <person name="Martin R."/>
            <person name="Neiman A.M."/>
            <person name="Nikolaou E."/>
            <person name="Quail M.A."/>
            <person name="Quinn J."/>
            <person name="Santos M.C."/>
            <person name="Schmitzberger F.F."/>
            <person name="Sherlock G."/>
            <person name="Shah P."/>
            <person name="Silverstein K.A."/>
            <person name="Skrzypek M.S."/>
            <person name="Soll D."/>
            <person name="Staggs R."/>
            <person name="Stansfield I."/>
            <person name="Stumpf M.P."/>
            <person name="Sudbery P.E."/>
            <person name="Srikantha T."/>
            <person name="Zeng Q."/>
            <person name="Berman J."/>
            <person name="Berriman M."/>
            <person name="Heitman J."/>
            <person name="Gow N.A."/>
            <person name="Lorenz M.C."/>
            <person name="Birren B.W."/>
            <person name="Kellis M."/>
            <person name="Cuomo C.A."/>
        </authorList>
    </citation>
    <scope>NUCLEOTIDE SEQUENCE [LARGE SCALE GENOMIC DNA]</scope>
    <source>
        <strain evidence="20">ATCC 11503 / BCRC 21390 / CBS 2605 / JCM 1781 / NBRC 1676 / NRRL YB-4239</strain>
    </source>
</reference>
<dbReference type="FunFam" id="2.60.120.260:FF:000026">
    <property type="entry name" value="proprotein convertase subtilisin/kexin type 7"/>
    <property type="match status" value="1"/>
</dbReference>
<feature type="compositionally biased region" description="Acidic residues" evidence="15">
    <location>
        <begin position="817"/>
        <end position="833"/>
    </location>
</feature>
<dbReference type="Gene3D" id="2.60.120.260">
    <property type="entry name" value="Galactose-binding domain-like"/>
    <property type="match status" value="1"/>
</dbReference>
<dbReference type="PANTHER" id="PTHR42884:SF14">
    <property type="entry name" value="NEUROENDOCRINE CONVERTASE 1"/>
    <property type="match status" value="1"/>
</dbReference>
<feature type="domain" description="P/Homo B" evidence="18">
    <location>
        <begin position="498"/>
        <end position="652"/>
    </location>
</feature>
<gene>
    <name evidence="19" type="ORF">LELG_00316</name>
</gene>
<evidence type="ECO:0000256" key="7">
    <source>
        <dbReference type="ARBA" id="ARBA00022825"/>
    </source>
</evidence>
<dbReference type="GeneID" id="5234920"/>
<evidence type="ECO:0000256" key="11">
    <source>
        <dbReference type="ARBA" id="ARBA00023145"/>
    </source>
</evidence>
<keyword evidence="9 16" id="KW-1133">Transmembrane helix</keyword>
<dbReference type="InParanoid" id="A5DSI0"/>
<feature type="compositionally biased region" description="Basic and acidic residues" evidence="15">
    <location>
        <begin position="759"/>
        <end position="768"/>
    </location>
</feature>
<comment type="subcellular location">
    <subcellularLocation>
        <location evidence="1">Membrane</location>
    </subcellularLocation>
</comment>
<dbReference type="PANTHER" id="PTHR42884">
    <property type="entry name" value="PROPROTEIN CONVERTASE SUBTILISIN/KEXIN-RELATED"/>
    <property type="match status" value="1"/>
</dbReference>
<evidence type="ECO:0000256" key="2">
    <source>
        <dbReference type="ARBA" id="ARBA00005325"/>
    </source>
</evidence>
<keyword evidence="10 16" id="KW-0472">Membrane</keyword>
<dbReference type="Pfam" id="PF01483">
    <property type="entry name" value="P_proprotein"/>
    <property type="match status" value="1"/>
</dbReference>
<dbReference type="PROSITE" id="PS00138">
    <property type="entry name" value="SUBTILASE_SER"/>
    <property type="match status" value="1"/>
</dbReference>
<feature type="active site" description="Charge relay system" evidence="13 14">
    <location>
        <position position="213"/>
    </location>
</feature>
<dbReference type="Proteomes" id="UP000001996">
    <property type="component" value="Unassembled WGS sequence"/>
</dbReference>
<comment type="similarity">
    <text evidence="2">Belongs to the peptidase S8 family. Furin subfamily.</text>
</comment>
<dbReference type="SUPFAM" id="SSF49785">
    <property type="entry name" value="Galactose-binding domain-like"/>
    <property type="match status" value="1"/>
</dbReference>
<dbReference type="InterPro" id="IPR023828">
    <property type="entry name" value="Peptidase_S8_Ser-AS"/>
</dbReference>
<dbReference type="KEGG" id="lel:PVL30_000307"/>
<evidence type="ECO:0000256" key="3">
    <source>
        <dbReference type="ARBA" id="ARBA00022670"/>
    </source>
</evidence>
<evidence type="ECO:0000256" key="4">
    <source>
        <dbReference type="ARBA" id="ARBA00022692"/>
    </source>
</evidence>
<evidence type="ECO:0000256" key="13">
    <source>
        <dbReference type="PIRSR" id="PIRSR615500-1"/>
    </source>
</evidence>
<dbReference type="GO" id="GO:0005802">
    <property type="term" value="C:trans-Golgi network"/>
    <property type="evidence" value="ECO:0007669"/>
    <property type="project" value="EnsemblFungi"/>
</dbReference>
<protein>
    <submittedName>
        <fullName evidence="19">Kexin</fullName>
    </submittedName>
</protein>
<feature type="compositionally biased region" description="Basic residues" evidence="15">
    <location>
        <begin position="794"/>
        <end position="804"/>
    </location>
</feature>
<accession>A5DSI0</accession>
<dbReference type="InterPro" id="IPR022398">
    <property type="entry name" value="Peptidase_S8_His-AS"/>
</dbReference>
<evidence type="ECO:0000256" key="15">
    <source>
        <dbReference type="SAM" id="MobiDB-lite"/>
    </source>
</evidence>
<feature type="compositionally biased region" description="Low complexity" evidence="15">
    <location>
        <begin position="686"/>
        <end position="740"/>
    </location>
</feature>
<dbReference type="InterPro" id="IPR034182">
    <property type="entry name" value="Kexin/furin"/>
</dbReference>
<keyword evidence="3 14" id="KW-0645">Protease</keyword>
<sequence length="963" mass="107836">MLSIKLLFCVLLYFLTCSHQYHIPTRDYERNNYFVVELNTTHSQKPLIDFISQYKNDYKFEHQVNSMDNFYVFSIDKSHPHNTVLGNHNSNNYKLLKRSEEFQDVYDHLTNNVQSLHLLEPKKLNKRLPIFHQELDSSIDTRDSEPQAAQQQSPSDKAHQRLAEVASKLDIHDPEFSKQWHLLNLQYPGHDINVTGLWLDGVFGEGITTAIIDDGLDAESEDLKDNFNAKGSWDFNDNGNIPLPRLYDDYHGTRCAGEIAAVKNDVCGVGVAYKSKVAGIRILSGGITAAEEAAAMVFGLDTNDIYSCSWGPTDNGKTLSEPENIVKQAMIRGIQEGRDNKGAIYVFASGNGGRYSDSCNFDGYTNSIYSITIGAIDYKGEHPIYSEACSAVMVVTYSSGSGEHIHTTDIKKKCSALHGGTSAAAPIASGIYSLILGANPNLTWRDLQYINVLSATPVNENDGNYQKTALGRLYSHRYGYGKTDAYKMVEFAKTWKNVKPQSWYYSDVVEVNQKISLNHGNSNLGKRDGEGDETPTKLIKSTVTVTKDDLEVMNVEKVEHITVKVNINSSFRGKVGVRLVSPLGVVSDLATFRPGDMSSRGFQDWTFMSVAHWGEDGLGEWQIEVFADDSRPDSLDIEFRNWQFRIFGVSIDADKAEKYELQKDYALVRRERLEEKKEKEKEKETTTSSSSSSSSTTTTTSSSSTTETPTPSTTSSLTTEKPSSTDTTSTDAGSLSSSVTTPTDHNEDQVETGEPDEPSEGKNRETSDHTGQYFMALAIVGFIIIILIMKYHKSPTSGRRRRRRNNEFEFDIIPGEDYTDSEDEGDDDDDSDLEGSGRRAQRDQNQHRRDQDSLDLGQRNDLASDKSYKKKDDEARERLFEQFNAETLPDYDDDRMFDIGGEEEEDEDEQGSANDGDDRLTSSSQLKKSDVKKETIFDSEVDATINLESVENKADDGHSEEGK</sequence>
<evidence type="ECO:0000256" key="10">
    <source>
        <dbReference type="ARBA" id="ARBA00023136"/>
    </source>
</evidence>
<feature type="compositionally biased region" description="Acidic residues" evidence="15">
    <location>
        <begin position="749"/>
        <end position="758"/>
    </location>
</feature>
<dbReference type="GO" id="GO:0007323">
    <property type="term" value="P:peptide pheromone maturation"/>
    <property type="evidence" value="ECO:0007669"/>
    <property type="project" value="EnsemblFungi"/>
</dbReference>
<dbReference type="GO" id="GO:0016485">
    <property type="term" value="P:protein processing"/>
    <property type="evidence" value="ECO:0007669"/>
    <property type="project" value="TreeGrafter"/>
</dbReference>
<keyword evidence="8" id="KW-0106">Calcium</keyword>
<evidence type="ECO:0000256" key="16">
    <source>
        <dbReference type="SAM" id="Phobius"/>
    </source>
</evidence>
<dbReference type="FunCoup" id="A5DSI0">
    <property type="interactions" value="147"/>
</dbReference>
<keyword evidence="11" id="KW-0865">Zymogen</keyword>
<evidence type="ECO:0000313" key="20">
    <source>
        <dbReference type="Proteomes" id="UP000001996"/>
    </source>
</evidence>
<dbReference type="FunFam" id="3.40.50.200:FF:000005">
    <property type="entry name" value="Proprotein convertase subtilisin/kexin type 7"/>
    <property type="match status" value="1"/>
</dbReference>
<feature type="compositionally biased region" description="Acidic residues" evidence="15">
    <location>
        <begin position="889"/>
        <end position="910"/>
    </location>
</feature>
<evidence type="ECO:0000256" key="6">
    <source>
        <dbReference type="ARBA" id="ARBA00022801"/>
    </source>
</evidence>
<keyword evidence="5 17" id="KW-0732">Signal</keyword>
<dbReference type="OrthoDB" id="300641at2759"/>
<dbReference type="InterPro" id="IPR000209">
    <property type="entry name" value="Peptidase_S8/S53_dom"/>
</dbReference>
<feature type="signal peptide" evidence="17">
    <location>
        <begin position="1"/>
        <end position="20"/>
    </location>
</feature>
<evidence type="ECO:0000256" key="9">
    <source>
        <dbReference type="ARBA" id="ARBA00022989"/>
    </source>
</evidence>
<dbReference type="SUPFAM" id="SSF52743">
    <property type="entry name" value="Subtilisin-like"/>
    <property type="match status" value="1"/>
</dbReference>
<evidence type="ECO:0000256" key="14">
    <source>
        <dbReference type="PROSITE-ProRule" id="PRU01240"/>
    </source>
</evidence>
<keyword evidence="7 14" id="KW-0720">Serine protease</keyword>
<dbReference type="InterPro" id="IPR008979">
    <property type="entry name" value="Galactose-bd-like_sf"/>
</dbReference>
<organism evidence="19 20">
    <name type="scientific">Lodderomyces elongisporus (strain ATCC 11503 / CBS 2605 / JCM 1781 / NBRC 1676 / NRRL YB-4239)</name>
    <name type="common">Yeast</name>
    <name type="synonym">Saccharomyces elongisporus</name>
    <dbReference type="NCBI Taxonomy" id="379508"/>
    <lineage>
        <taxon>Eukaryota</taxon>
        <taxon>Fungi</taxon>
        <taxon>Dikarya</taxon>
        <taxon>Ascomycota</taxon>
        <taxon>Saccharomycotina</taxon>
        <taxon>Pichiomycetes</taxon>
        <taxon>Debaryomycetaceae</taxon>
        <taxon>Candida/Lodderomyces clade</taxon>
        <taxon>Lodderomyces</taxon>
    </lineage>
</organism>
<feature type="region of interest" description="Disordered" evidence="15">
    <location>
        <begin position="139"/>
        <end position="159"/>
    </location>
</feature>
<dbReference type="AlphaFoldDB" id="A5DSI0"/>